<gene>
    <name evidence="8" type="ORF">HYPSUDRAFT_72894</name>
</gene>
<dbReference type="PANTHER" id="PTHR48277:SF1">
    <property type="entry name" value="MITOCHONDRIAL RIBOSOMAL PROTEIN S5"/>
    <property type="match status" value="1"/>
</dbReference>
<dbReference type="Pfam" id="PF03719">
    <property type="entry name" value="Ribosomal_S5_C"/>
    <property type="match status" value="1"/>
</dbReference>
<dbReference type="InterPro" id="IPR014721">
    <property type="entry name" value="Ribsml_uS5_D2-typ_fold_subgr"/>
</dbReference>
<organism evidence="8 9">
    <name type="scientific">Hypholoma sublateritium (strain FD-334 SS-4)</name>
    <dbReference type="NCBI Taxonomy" id="945553"/>
    <lineage>
        <taxon>Eukaryota</taxon>
        <taxon>Fungi</taxon>
        <taxon>Dikarya</taxon>
        <taxon>Basidiomycota</taxon>
        <taxon>Agaricomycotina</taxon>
        <taxon>Agaricomycetes</taxon>
        <taxon>Agaricomycetidae</taxon>
        <taxon>Agaricales</taxon>
        <taxon>Agaricineae</taxon>
        <taxon>Strophariaceae</taxon>
        <taxon>Hypholoma</taxon>
    </lineage>
</organism>
<dbReference type="SUPFAM" id="SSF54211">
    <property type="entry name" value="Ribosomal protein S5 domain 2-like"/>
    <property type="match status" value="1"/>
</dbReference>
<protein>
    <recommendedName>
        <fullName evidence="7">S5 DRBM domain-containing protein</fullName>
    </recommendedName>
</protein>
<proteinExistence type="inferred from homology"/>
<evidence type="ECO:0000256" key="6">
    <source>
        <dbReference type="SAM" id="MobiDB-lite"/>
    </source>
</evidence>
<evidence type="ECO:0000256" key="4">
    <source>
        <dbReference type="PROSITE-ProRule" id="PRU00268"/>
    </source>
</evidence>
<dbReference type="STRING" id="945553.A0A0D2NZA4"/>
<keyword evidence="3 4" id="KW-0687">Ribonucleoprotein</keyword>
<dbReference type="Proteomes" id="UP000054270">
    <property type="component" value="Unassembled WGS sequence"/>
</dbReference>
<evidence type="ECO:0000313" key="9">
    <source>
        <dbReference type="Proteomes" id="UP000054270"/>
    </source>
</evidence>
<dbReference type="GO" id="GO:0005840">
    <property type="term" value="C:ribosome"/>
    <property type="evidence" value="ECO:0007669"/>
    <property type="project" value="UniProtKB-KW"/>
</dbReference>
<dbReference type="FunFam" id="3.30.230.10:FF:000002">
    <property type="entry name" value="30S ribosomal protein S5"/>
    <property type="match status" value="1"/>
</dbReference>
<feature type="region of interest" description="Disordered" evidence="6">
    <location>
        <begin position="27"/>
        <end position="47"/>
    </location>
</feature>
<dbReference type="Pfam" id="PF00333">
    <property type="entry name" value="Ribosomal_S5"/>
    <property type="match status" value="1"/>
</dbReference>
<evidence type="ECO:0000256" key="1">
    <source>
        <dbReference type="ARBA" id="ARBA00008945"/>
    </source>
</evidence>
<keyword evidence="9" id="KW-1185">Reference proteome</keyword>
<dbReference type="Gene3D" id="3.30.230.10">
    <property type="match status" value="1"/>
</dbReference>
<dbReference type="GO" id="GO:0003735">
    <property type="term" value="F:structural constituent of ribosome"/>
    <property type="evidence" value="ECO:0007669"/>
    <property type="project" value="UniProtKB-UniRule"/>
</dbReference>
<comment type="similarity">
    <text evidence="1 5">Belongs to the universal ribosomal protein uS5 family.</text>
</comment>
<dbReference type="GO" id="GO:0005737">
    <property type="term" value="C:cytoplasm"/>
    <property type="evidence" value="ECO:0007669"/>
    <property type="project" value="UniProtKB-ARBA"/>
</dbReference>
<dbReference type="PANTHER" id="PTHR48277">
    <property type="entry name" value="MITOCHONDRIAL RIBOSOMAL PROTEIN S5"/>
    <property type="match status" value="1"/>
</dbReference>
<dbReference type="PROSITE" id="PS50881">
    <property type="entry name" value="S5_DSRBD"/>
    <property type="match status" value="1"/>
</dbReference>
<dbReference type="EMBL" id="KN817718">
    <property type="protein sequence ID" value="KJA13745.1"/>
    <property type="molecule type" value="Genomic_DNA"/>
</dbReference>
<keyword evidence="2 4" id="KW-0689">Ribosomal protein</keyword>
<dbReference type="SUPFAM" id="SSF54768">
    <property type="entry name" value="dsRNA-binding domain-like"/>
    <property type="match status" value="1"/>
</dbReference>
<dbReference type="InterPro" id="IPR005324">
    <property type="entry name" value="Ribosomal_uS5_C"/>
</dbReference>
<evidence type="ECO:0000256" key="2">
    <source>
        <dbReference type="ARBA" id="ARBA00022980"/>
    </source>
</evidence>
<dbReference type="InterPro" id="IPR000851">
    <property type="entry name" value="Ribosomal_uS5"/>
</dbReference>
<dbReference type="OrthoDB" id="309483at2759"/>
<evidence type="ECO:0000259" key="7">
    <source>
        <dbReference type="PROSITE" id="PS50881"/>
    </source>
</evidence>
<feature type="domain" description="S5 DRBM" evidence="7">
    <location>
        <begin position="303"/>
        <end position="366"/>
    </location>
</feature>
<dbReference type="Gene3D" id="3.30.160.20">
    <property type="match status" value="1"/>
</dbReference>
<dbReference type="GO" id="GO:0006412">
    <property type="term" value="P:translation"/>
    <property type="evidence" value="ECO:0007669"/>
    <property type="project" value="InterPro"/>
</dbReference>
<dbReference type="InterPro" id="IPR013810">
    <property type="entry name" value="Ribosomal_uS5_N"/>
</dbReference>
<dbReference type="AlphaFoldDB" id="A0A0D2NZA4"/>
<name>A0A0D2NZA4_HYPSF</name>
<dbReference type="GO" id="GO:1990904">
    <property type="term" value="C:ribonucleoprotein complex"/>
    <property type="evidence" value="ECO:0007669"/>
    <property type="project" value="UniProtKB-UniRule"/>
</dbReference>
<reference evidence="9" key="1">
    <citation type="submission" date="2014-04" db="EMBL/GenBank/DDBJ databases">
        <title>Evolutionary Origins and Diversification of the Mycorrhizal Mutualists.</title>
        <authorList>
            <consortium name="DOE Joint Genome Institute"/>
            <consortium name="Mycorrhizal Genomics Consortium"/>
            <person name="Kohler A."/>
            <person name="Kuo A."/>
            <person name="Nagy L.G."/>
            <person name="Floudas D."/>
            <person name="Copeland A."/>
            <person name="Barry K.W."/>
            <person name="Cichocki N."/>
            <person name="Veneault-Fourrey C."/>
            <person name="LaButti K."/>
            <person name="Lindquist E.A."/>
            <person name="Lipzen A."/>
            <person name="Lundell T."/>
            <person name="Morin E."/>
            <person name="Murat C."/>
            <person name="Riley R."/>
            <person name="Ohm R."/>
            <person name="Sun H."/>
            <person name="Tunlid A."/>
            <person name="Henrissat B."/>
            <person name="Grigoriev I.V."/>
            <person name="Hibbett D.S."/>
            <person name="Martin F."/>
        </authorList>
    </citation>
    <scope>NUCLEOTIDE SEQUENCE [LARGE SCALE GENOMIC DNA]</scope>
    <source>
        <strain evidence="9">FD-334 SS-4</strain>
    </source>
</reference>
<dbReference type="GO" id="GO:0003723">
    <property type="term" value="F:RNA binding"/>
    <property type="evidence" value="ECO:0007669"/>
    <property type="project" value="InterPro"/>
</dbReference>
<accession>A0A0D2NZA4</accession>
<evidence type="ECO:0000256" key="3">
    <source>
        <dbReference type="ARBA" id="ARBA00023274"/>
    </source>
</evidence>
<sequence>MTDVDDLFFGAEEAEVEDAVSVKPTAIPAADVKDQPQKPRAPAAEAKVIEVDSEVDANPDTFGFLAEEEPVEEEPVEEETLTTTPDVDFNADEYFASWLSPEARDALDTRGGNQYDYICTLLETEPAQNFLGTLENEYEDFERLWALYEWRRATDPQAIVPFLAFLLRRGVLLKAPSLEAKSAEDCVASVQPETVTTAFSTLADGQWKIDDASKPPSQTLDYPDLMQPDPILDPRDVTEFPATPDSPFSNRVIVRNHRSVFHTYPSGTDDLLGDDESEHGKPVDVQREYMKTTVALTRYYAELHQTVLMRRRVVHQTGKGKVSSLFYLILLGDGKGLVGYGSGQHDEREKAVRMARIDAFRNMDTVARFEDRTIWTEMSTKFGATQIHLRPRPVGFGLRCNPYLHQIMRAAGFKDISAKVWGSRNKLNVIKAVIRMLHAGHAPTGMGDGLGGKGKTMERGFGMRDKGEIERARGRKLINLRK</sequence>
<evidence type="ECO:0000256" key="5">
    <source>
        <dbReference type="RuleBase" id="RU003823"/>
    </source>
</evidence>
<evidence type="ECO:0000313" key="8">
    <source>
        <dbReference type="EMBL" id="KJA13745.1"/>
    </source>
</evidence>
<dbReference type="InterPro" id="IPR020568">
    <property type="entry name" value="Ribosomal_Su5_D2-typ_SF"/>
</dbReference>